<dbReference type="AlphaFoldDB" id="A0A2M7B7Y7"/>
<dbReference type="Gene3D" id="3.30.1370.10">
    <property type="entry name" value="K Homology domain, type 1"/>
    <property type="match status" value="1"/>
</dbReference>
<feature type="non-terminal residue" evidence="6">
    <location>
        <position position="291"/>
    </location>
</feature>
<comment type="caution">
    <text evidence="6">The sequence shown here is derived from an EMBL/GenBank/DDBJ whole genome shotgun (WGS) entry which is preliminary data.</text>
</comment>
<dbReference type="InterPro" id="IPR004087">
    <property type="entry name" value="KH_dom"/>
</dbReference>
<evidence type="ECO:0000313" key="6">
    <source>
        <dbReference type="EMBL" id="PIU99247.1"/>
    </source>
</evidence>
<dbReference type="CDD" id="cd22431">
    <property type="entry name" value="KH-I_RNaseY"/>
    <property type="match status" value="1"/>
</dbReference>
<feature type="coiled-coil region" evidence="3">
    <location>
        <begin position="40"/>
        <end position="176"/>
    </location>
</feature>
<evidence type="ECO:0000256" key="3">
    <source>
        <dbReference type="SAM" id="Coils"/>
    </source>
</evidence>
<dbReference type="InterPro" id="IPR004088">
    <property type="entry name" value="KH_dom_type_1"/>
</dbReference>
<evidence type="ECO:0000259" key="5">
    <source>
        <dbReference type="SMART" id="SM00322"/>
    </source>
</evidence>
<dbReference type="Proteomes" id="UP000230131">
    <property type="component" value="Unassembled WGS sequence"/>
</dbReference>
<dbReference type="Pfam" id="PF00013">
    <property type="entry name" value="KH_1"/>
    <property type="match status" value="1"/>
</dbReference>
<evidence type="ECO:0000256" key="1">
    <source>
        <dbReference type="ARBA" id="ARBA00022884"/>
    </source>
</evidence>
<feature type="domain" description="K Homology" evidence="5">
    <location>
        <begin position="196"/>
        <end position="288"/>
    </location>
</feature>
<keyword evidence="3" id="KW-0175">Coiled coil</keyword>
<dbReference type="SMART" id="SM00322">
    <property type="entry name" value="KH"/>
    <property type="match status" value="1"/>
</dbReference>
<dbReference type="InterPro" id="IPR036612">
    <property type="entry name" value="KH_dom_type_1_sf"/>
</dbReference>
<reference evidence="7" key="1">
    <citation type="submission" date="2017-09" db="EMBL/GenBank/DDBJ databases">
        <title>Depth-based differentiation of microbial function through sediment-hosted aquifers and enrichment of novel symbionts in the deep terrestrial subsurface.</title>
        <authorList>
            <person name="Probst A.J."/>
            <person name="Ladd B."/>
            <person name="Jarett J.K."/>
            <person name="Geller-Mcgrath D.E."/>
            <person name="Sieber C.M.K."/>
            <person name="Emerson J.B."/>
            <person name="Anantharaman K."/>
            <person name="Thomas B.C."/>
            <person name="Malmstrom R."/>
            <person name="Stieglmeier M."/>
            <person name="Klingl A."/>
            <person name="Woyke T."/>
            <person name="Ryan C.M."/>
            <person name="Banfield J.F."/>
        </authorList>
    </citation>
    <scope>NUCLEOTIDE SEQUENCE [LARGE SCALE GENOMIC DNA]</scope>
</reference>
<proteinExistence type="predicted"/>
<keyword evidence="4" id="KW-1133">Transmembrane helix</keyword>
<name>A0A2M7B7Y7_9BACT</name>
<dbReference type="SUPFAM" id="SSF54791">
    <property type="entry name" value="Eukaryotic type KH-domain (KH-domain type I)"/>
    <property type="match status" value="1"/>
</dbReference>
<dbReference type="EMBL" id="PEVH01000024">
    <property type="protein sequence ID" value="PIU99247.1"/>
    <property type="molecule type" value="Genomic_DNA"/>
</dbReference>
<accession>A0A2M7B7Y7</accession>
<gene>
    <name evidence="6" type="ORF">COS59_00780</name>
</gene>
<keyword evidence="1 2" id="KW-0694">RNA-binding</keyword>
<dbReference type="PROSITE" id="PS50084">
    <property type="entry name" value="KH_TYPE_1"/>
    <property type="match status" value="1"/>
</dbReference>
<dbReference type="PANTHER" id="PTHR12826">
    <property type="entry name" value="RIBONUCLEASE Y"/>
    <property type="match status" value="1"/>
</dbReference>
<keyword evidence="4" id="KW-0812">Transmembrane</keyword>
<evidence type="ECO:0000256" key="2">
    <source>
        <dbReference type="PROSITE-ProRule" id="PRU00117"/>
    </source>
</evidence>
<protein>
    <submittedName>
        <fullName evidence="6">Ribonuclease Y</fullName>
    </submittedName>
</protein>
<dbReference type="GO" id="GO:0003723">
    <property type="term" value="F:RNA binding"/>
    <property type="evidence" value="ECO:0007669"/>
    <property type="project" value="UniProtKB-UniRule"/>
</dbReference>
<organism evidence="6 7">
    <name type="scientific">Candidatus Wolfebacteria bacterium CG03_land_8_20_14_0_80_36_15</name>
    <dbReference type="NCBI Taxonomy" id="1975067"/>
    <lineage>
        <taxon>Bacteria</taxon>
        <taxon>Candidatus Wolfeibacteriota</taxon>
    </lineage>
</organism>
<feature type="transmembrane region" description="Helical" evidence="4">
    <location>
        <begin position="6"/>
        <end position="23"/>
    </location>
</feature>
<dbReference type="PANTHER" id="PTHR12826:SF15">
    <property type="entry name" value="RIBONUCLEASE Y"/>
    <property type="match status" value="1"/>
</dbReference>
<keyword evidence="4" id="KW-0472">Membrane</keyword>
<evidence type="ECO:0000313" key="7">
    <source>
        <dbReference type="Proteomes" id="UP000230131"/>
    </source>
</evidence>
<evidence type="ECO:0000256" key="4">
    <source>
        <dbReference type="SAM" id="Phobius"/>
    </source>
</evidence>
<dbReference type="Pfam" id="PF12072">
    <property type="entry name" value="RNase_Y_N"/>
    <property type="match status" value="1"/>
</dbReference>
<sequence length="291" mass="33385">MTDQQLFLVVVLLLLGSALGYFLRQFLASKRAKAVEQIIKKQLEEAKSKATDLVLKAQEKAASLLERAGLEEKERKNQLLKLEERLLKKEEVLERQLNEIRIKDEQNQKLAKELEAAKKEIDDLRNEAMSQLEKVSGFSKEEAKEILLKDVRGQYQKELSQAFEKLEKERREKLEKKALEIMTTAIQRLSRSHVATVTTTAFDLKSEDLKGKIIGREGRNIRTLERLTGVELIIDETPDSLVISSFDPVRREVTKLALEKLIADGRIQPAKIEEKVEEAKQEINKRVVEEG</sequence>
<dbReference type="InterPro" id="IPR022711">
    <property type="entry name" value="RNase_Y_N"/>
</dbReference>